<gene>
    <name evidence="1" type="ORF">PVAP13_3NG166900</name>
</gene>
<sequence length="123" mass="14459">MHGRWQRWWPWCRSGMLVGCASLRWISWLRCWCVCFKNPLPISNMLPSMIELPPCPTMVLLSQDVRLGRANDDSHGCDGIHQVRTAIYVLNSPPVNLRSDRQCRFMTKNIRVHAVTFHFHCYF</sequence>
<dbReference type="AlphaFoldDB" id="A0A8T0U838"/>
<keyword evidence="2" id="KW-1185">Reference proteome</keyword>
<dbReference type="EMBL" id="CM029042">
    <property type="protein sequence ID" value="KAG2620281.1"/>
    <property type="molecule type" value="Genomic_DNA"/>
</dbReference>
<name>A0A8T0U838_PANVG</name>
<accession>A0A8T0U838</accession>
<protein>
    <submittedName>
        <fullName evidence="1">Uncharacterized protein</fullName>
    </submittedName>
</protein>
<evidence type="ECO:0000313" key="2">
    <source>
        <dbReference type="Proteomes" id="UP000823388"/>
    </source>
</evidence>
<reference evidence="1" key="1">
    <citation type="submission" date="2020-05" db="EMBL/GenBank/DDBJ databases">
        <title>WGS assembly of Panicum virgatum.</title>
        <authorList>
            <person name="Lovell J.T."/>
            <person name="Jenkins J."/>
            <person name="Shu S."/>
            <person name="Juenger T.E."/>
            <person name="Schmutz J."/>
        </authorList>
    </citation>
    <scope>NUCLEOTIDE SEQUENCE</scope>
    <source>
        <strain evidence="1">AP13</strain>
    </source>
</reference>
<organism evidence="1 2">
    <name type="scientific">Panicum virgatum</name>
    <name type="common">Blackwell switchgrass</name>
    <dbReference type="NCBI Taxonomy" id="38727"/>
    <lineage>
        <taxon>Eukaryota</taxon>
        <taxon>Viridiplantae</taxon>
        <taxon>Streptophyta</taxon>
        <taxon>Embryophyta</taxon>
        <taxon>Tracheophyta</taxon>
        <taxon>Spermatophyta</taxon>
        <taxon>Magnoliopsida</taxon>
        <taxon>Liliopsida</taxon>
        <taxon>Poales</taxon>
        <taxon>Poaceae</taxon>
        <taxon>PACMAD clade</taxon>
        <taxon>Panicoideae</taxon>
        <taxon>Panicodae</taxon>
        <taxon>Paniceae</taxon>
        <taxon>Panicinae</taxon>
        <taxon>Panicum</taxon>
        <taxon>Panicum sect. Hiantes</taxon>
    </lineage>
</organism>
<comment type="caution">
    <text evidence="1">The sequence shown here is derived from an EMBL/GenBank/DDBJ whole genome shotgun (WGS) entry which is preliminary data.</text>
</comment>
<dbReference type="Proteomes" id="UP000823388">
    <property type="component" value="Chromosome 3N"/>
</dbReference>
<proteinExistence type="predicted"/>
<evidence type="ECO:0000313" key="1">
    <source>
        <dbReference type="EMBL" id="KAG2620281.1"/>
    </source>
</evidence>